<dbReference type="OMA" id="TGCHGYS"/>
<evidence type="ECO:0000256" key="1">
    <source>
        <dbReference type="SAM" id="MobiDB-lite"/>
    </source>
</evidence>
<organism evidence="3">
    <name type="scientific">Aegilops tauschii</name>
    <name type="common">Tausch's goatgrass</name>
    <name type="synonym">Aegilops squarrosa</name>
    <dbReference type="NCBI Taxonomy" id="37682"/>
    <lineage>
        <taxon>Eukaryota</taxon>
        <taxon>Viridiplantae</taxon>
        <taxon>Streptophyta</taxon>
        <taxon>Embryophyta</taxon>
        <taxon>Tracheophyta</taxon>
        <taxon>Spermatophyta</taxon>
        <taxon>Magnoliopsida</taxon>
        <taxon>Liliopsida</taxon>
        <taxon>Poales</taxon>
        <taxon>Poaceae</taxon>
        <taxon>BOP clade</taxon>
        <taxon>Pooideae</taxon>
        <taxon>Triticodae</taxon>
        <taxon>Triticeae</taxon>
        <taxon>Triticinae</taxon>
        <taxon>Aegilops</taxon>
    </lineage>
</organism>
<protein>
    <submittedName>
        <fullName evidence="3">Uncharacterized protein</fullName>
    </submittedName>
</protein>
<evidence type="ECO:0000256" key="2">
    <source>
        <dbReference type="SAM" id="SignalP"/>
    </source>
</evidence>
<accession>M8BZY2</accession>
<feature type="compositionally biased region" description="Pro residues" evidence="1">
    <location>
        <begin position="68"/>
        <end position="84"/>
    </location>
</feature>
<feature type="chain" id="PRO_5014583977" evidence="2">
    <location>
        <begin position="25"/>
        <end position="84"/>
    </location>
</feature>
<feature type="region of interest" description="Disordered" evidence="1">
    <location>
        <begin position="24"/>
        <end position="84"/>
    </location>
</feature>
<dbReference type="AlphaFoldDB" id="M8BZY2"/>
<dbReference type="PROSITE" id="PS51257">
    <property type="entry name" value="PROKAR_LIPOPROTEIN"/>
    <property type="match status" value="1"/>
</dbReference>
<reference evidence="3" key="1">
    <citation type="submission" date="2015-06" db="UniProtKB">
        <authorList>
            <consortium name="EnsemblPlants"/>
        </authorList>
    </citation>
    <scope>IDENTIFICATION</scope>
</reference>
<feature type="signal peptide" evidence="2">
    <location>
        <begin position="1"/>
        <end position="24"/>
    </location>
</feature>
<proteinExistence type="predicted"/>
<keyword evidence="2" id="KW-0732">Signal</keyword>
<name>M8BZY2_AEGTA</name>
<sequence>MARAARLLLVALLVVSAAVTGCHGYSIGGPGLIPEPRSGRGRPYDPLCRGLRCRTLPPRGRGGAPYPYGGPPPPPPPPDNGGQP</sequence>
<evidence type="ECO:0000313" key="3">
    <source>
        <dbReference type="EnsemblPlants" id="EMT27534"/>
    </source>
</evidence>
<dbReference type="EnsemblPlants" id="EMT27534">
    <property type="protein sequence ID" value="EMT27534"/>
    <property type="gene ID" value="F775_09251"/>
</dbReference>